<dbReference type="AlphaFoldDB" id="A0AAP2AE34"/>
<reference evidence="1" key="1">
    <citation type="submission" date="2020-12" db="EMBL/GenBank/DDBJ databases">
        <title>Draft genome sequence of Enterobacter spp., Lelliottia spp. and Serratia spp. isolated from drinking water reservoirs and lakes.</title>
        <authorList>
            <person name="Reitter C."/>
            <person name="Neuhaus K."/>
            <person name="Huegler M."/>
        </authorList>
    </citation>
    <scope>NUCLEOTIDE SEQUENCE</scope>
    <source>
        <strain evidence="1">TZW15</strain>
    </source>
</reference>
<comment type="caution">
    <text evidence="1">The sequence shown here is derived from an EMBL/GenBank/DDBJ whole genome shotgun (WGS) entry which is preliminary data.</text>
</comment>
<dbReference type="RefSeq" id="WP_202665951.1">
    <property type="nucleotide sequence ID" value="NZ_JAENMR010000006.1"/>
</dbReference>
<dbReference type="SUPFAM" id="SSF51274">
    <property type="entry name" value="Head decoration protein D (gpD, major capsid protein D)"/>
    <property type="match status" value="1"/>
</dbReference>
<dbReference type="EMBL" id="JAENMS010000006">
    <property type="protein sequence ID" value="MBL5935449.1"/>
    <property type="molecule type" value="Genomic_DNA"/>
</dbReference>
<organism evidence="1 2">
    <name type="scientific">Lelliottia amnigena</name>
    <name type="common">Enterobacter amnigenus</name>
    <dbReference type="NCBI Taxonomy" id="61646"/>
    <lineage>
        <taxon>Bacteria</taxon>
        <taxon>Pseudomonadati</taxon>
        <taxon>Pseudomonadota</taxon>
        <taxon>Gammaproteobacteria</taxon>
        <taxon>Enterobacterales</taxon>
        <taxon>Enterobacteriaceae</taxon>
        <taxon>Lelliottia</taxon>
    </lineage>
</organism>
<sequence>MTFETRSEHRIFAGSDPAHTALGEAYITEPAPALTPLMLDSTNGVLVPWDGANAGAAVGVLALDHDGISTMASYYKTGTFDINELVWPEGVSGAKKRNAFAGTAISVA</sequence>
<accession>A0AAP2AE34</accession>
<name>A0AAP2AE34_LELAM</name>
<evidence type="ECO:0000313" key="1">
    <source>
        <dbReference type="EMBL" id="MBL5935449.1"/>
    </source>
</evidence>
<dbReference type="Proteomes" id="UP000653275">
    <property type="component" value="Unassembled WGS sequence"/>
</dbReference>
<protein>
    <submittedName>
        <fullName evidence="1">Head decoration protein</fullName>
    </submittedName>
</protein>
<dbReference type="Pfam" id="PF02924">
    <property type="entry name" value="HDPD"/>
    <property type="match status" value="1"/>
</dbReference>
<proteinExistence type="predicted"/>
<dbReference type="Gene3D" id="2.40.300.10">
    <property type="entry name" value="Head decoration protein D"/>
    <property type="match status" value="1"/>
</dbReference>
<gene>
    <name evidence="1" type="ORF">I7V27_13475</name>
</gene>
<dbReference type="InterPro" id="IPR036630">
    <property type="entry name" value="Head_decoration_D_sf"/>
</dbReference>
<dbReference type="InterPro" id="IPR004195">
    <property type="entry name" value="Head_decoration_D"/>
</dbReference>
<evidence type="ECO:0000313" key="2">
    <source>
        <dbReference type="Proteomes" id="UP000653275"/>
    </source>
</evidence>